<dbReference type="EMBL" id="BK015711">
    <property type="protein sequence ID" value="DAE21358.1"/>
    <property type="molecule type" value="Genomic_DNA"/>
</dbReference>
<sequence>MANYSPQIKHNDQPLCRFAVIHIHFQQLFAKGKSKSSPLMFAIRQARFAGSQLFLARIVSNARKCRIGEQC</sequence>
<organism evidence="1">
    <name type="scientific">Siphoviridae sp. ctE6L85</name>
    <dbReference type="NCBI Taxonomy" id="2826202"/>
    <lineage>
        <taxon>Viruses</taxon>
        <taxon>Duplodnaviria</taxon>
        <taxon>Heunggongvirae</taxon>
        <taxon>Uroviricota</taxon>
        <taxon>Caudoviricetes</taxon>
    </lineage>
</organism>
<protein>
    <submittedName>
        <fullName evidence="1">Uncharacterized protein</fullName>
    </submittedName>
</protein>
<proteinExistence type="predicted"/>
<evidence type="ECO:0000313" key="1">
    <source>
        <dbReference type="EMBL" id="DAE21358.1"/>
    </source>
</evidence>
<reference evidence="1" key="1">
    <citation type="journal article" date="2021" name="Proc. Natl. Acad. Sci. U.S.A.">
        <title>A Catalog of Tens of Thousands of Viruses from Human Metagenomes Reveals Hidden Associations with Chronic Diseases.</title>
        <authorList>
            <person name="Tisza M.J."/>
            <person name="Buck C.B."/>
        </authorList>
    </citation>
    <scope>NUCLEOTIDE SEQUENCE</scope>
    <source>
        <strain evidence="1">CtE6L85</strain>
    </source>
</reference>
<name>A0A8S5QQ60_9CAUD</name>
<accession>A0A8S5QQ60</accession>